<dbReference type="AlphaFoldDB" id="A0A6G0VTX8"/>
<proteinExistence type="predicted"/>
<dbReference type="EMBL" id="VUJU01011941">
    <property type="protein sequence ID" value="KAF0709319.1"/>
    <property type="molecule type" value="Genomic_DNA"/>
</dbReference>
<protein>
    <submittedName>
        <fullName evidence="1">Uncharacterized protein</fullName>
    </submittedName>
</protein>
<organism evidence="1 2">
    <name type="scientific">Aphis craccivora</name>
    <name type="common">Cowpea aphid</name>
    <dbReference type="NCBI Taxonomy" id="307492"/>
    <lineage>
        <taxon>Eukaryota</taxon>
        <taxon>Metazoa</taxon>
        <taxon>Ecdysozoa</taxon>
        <taxon>Arthropoda</taxon>
        <taxon>Hexapoda</taxon>
        <taxon>Insecta</taxon>
        <taxon>Pterygota</taxon>
        <taxon>Neoptera</taxon>
        <taxon>Paraneoptera</taxon>
        <taxon>Hemiptera</taxon>
        <taxon>Sternorrhyncha</taxon>
        <taxon>Aphidomorpha</taxon>
        <taxon>Aphidoidea</taxon>
        <taxon>Aphididae</taxon>
        <taxon>Aphidini</taxon>
        <taxon>Aphis</taxon>
        <taxon>Aphis</taxon>
    </lineage>
</organism>
<accession>A0A6G0VTX8</accession>
<sequence length="193" mass="22077">MCGLYTNILINKISSSGLYLIIQNNRYNCHGILNLIEKKELSGCDDSDESTEQTIHQFNTCDLETDKTLKRPLSGPKRGEISKRLCDGKMAVKWRRKNISENSSNRCLYSLDVIHEFGILVLVAVNNLQIKRSIRIDFSIDINMNTSRLSVENTNDIRWPMGHNILYMKSRPPENVPVARWATLLLAAPERID</sequence>
<evidence type="ECO:0000313" key="1">
    <source>
        <dbReference type="EMBL" id="KAF0709319.1"/>
    </source>
</evidence>
<reference evidence="1 2" key="1">
    <citation type="submission" date="2019-08" db="EMBL/GenBank/DDBJ databases">
        <title>Whole genome of Aphis craccivora.</title>
        <authorList>
            <person name="Voronova N.V."/>
            <person name="Shulinski R.S."/>
            <person name="Bandarenka Y.V."/>
            <person name="Zhorov D.G."/>
            <person name="Warner D."/>
        </authorList>
    </citation>
    <scope>NUCLEOTIDE SEQUENCE [LARGE SCALE GENOMIC DNA]</scope>
    <source>
        <strain evidence="1">180601</strain>
        <tissue evidence="1">Whole Body</tissue>
    </source>
</reference>
<comment type="caution">
    <text evidence="1">The sequence shown here is derived from an EMBL/GenBank/DDBJ whole genome shotgun (WGS) entry which is preliminary data.</text>
</comment>
<name>A0A6G0VTX8_APHCR</name>
<evidence type="ECO:0000313" key="2">
    <source>
        <dbReference type="Proteomes" id="UP000478052"/>
    </source>
</evidence>
<gene>
    <name evidence="1" type="ORF">FWK35_00029964</name>
</gene>
<keyword evidence="2" id="KW-1185">Reference proteome</keyword>
<dbReference type="Proteomes" id="UP000478052">
    <property type="component" value="Unassembled WGS sequence"/>
</dbReference>